<dbReference type="Gene3D" id="3.30.70.270">
    <property type="match status" value="1"/>
</dbReference>
<keyword evidence="3" id="KW-1185">Reference proteome</keyword>
<dbReference type="PANTHER" id="PTHR33067">
    <property type="entry name" value="RNA-DIRECTED DNA POLYMERASE-RELATED"/>
    <property type="match status" value="1"/>
</dbReference>
<feature type="region of interest" description="Disordered" evidence="1">
    <location>
        <begin position="1"/>
        <end position="77"/>
    </location>
</feature>
<dbReference type="PANTHER" id="PTHR33067:SF35">
    <property type="entry name" value="ASPARTIC PEPTIDASE DDI1-TYPE DOMAIN-CONTAINING PROTEIN"/>
    <property type="match status" value="1"/>
</dbReference>
<organism evidence="2 3">
    <name type="scientific">Tanacetum coccineum</name>
    <dbReference type="NCBI Taxonomy" id="301880"/>
    <lineage>
        <taxon>Eukaryota</taxon>
        <taxon>Viridiplantae</taxon>
        <taxon>Streptophyta</taxon>
        <taxon>Embryophyta</taxon>
        <taxon>Tracheophyta</taxon>
        <taxon>Spermatophyta</taxon>
        <taxon>Magnoliopsida</taxon>
        <taxon>eudicotyledons</taxon>
        <taxon>Gunneridae</taxon>
        <taxon>Pentapetalae</taxon>
        <taxon>asterids</taxon>
        <taxon>campanulids</taxon>
        <taxon>Asterales</taxon>
        <taxon>Asteraceae</taxon>
        <taxon>Asteroideae</taxon>
        <taxon>Anthemideae</taxon>
        <taxon>Anthemidinae</taxon>
        <taxon>Tanacetum</taxon>
    </lineage>
</organism>
<protein>
    <submittedName>
        <fullName evidence="2">Reverse transcriptase domain-containing protein</fullName>
    </submittedName>
</protein>
<comment type="caution">
    <text evidence="2">The sequence shown here is derived from an EMBL/GenBank/DDBJ whole genome shotgun (WGS) entry which is preliminary data.</text>
</comment>
<dbReference type="Pfam" id="PF13650">
    <property type="entry name" value="Asp_protease_2"/>
    <property type="match status" value="1"/>
</dbReference>
<feature type="compositionally biased region" description="Basic and acidic residues" evidence="1">
    <location>
        <begin position="53"/>
        <end position="62"/>
    </location>
</feature>
<keyword evidence="2" id="KW-0808">Transferase</keyword>
<sequence length="509" mass="56773">MLSKFVTSNTASTSGTLPSNTVTNPKEDLKGITTRSGVAYKGPTIPITSSPKVVEREPEVTKDTMPPTNNGSTEDVQPPVVPVVHHESISEPVNAPVSASMPNQKASIPFPSRRNDERRREKANDQIEKFYEIFRDLSFEISFTDALMLMPKFASTLKTLIGNKEKLSEMARTPLNENCSAVILNKLPKKLGDPGRFLIPCEFSGINTCNALADLGASINLMPYSVWKNLSLPELTPTCMTLELADRSISEPIGIAEDVYVTVGKFQFPADFVVVDFEPDPPSTLLLGRGFLKTSRALIDVYEGEITLRVGRERPPITLNLGDDKLPVIIAKDLKNEEKAALIEVLKSHKRAIAWKLSDIKGINPEFCTHKILMEEDYEPRFSFKAGPWVSPMHCVPKKGGMTVVKNDENDLIPTRLVTGWRVASNRTLNEVPGKDHFPLPFMDQMLERLAGNQLYCFLDGFLGYFQIPIEPEGPEKAPNKIPFTCPYGTFVYRRMLLGYAMHRHVHDV</sequence>
<name>A0ABQ5D823_9ASTR</name>
<dbReference type="InterPro" id="IPR021109">
    <property type="entry name" value="Peptidase_aspartic_dom_sf"/>
</dbReference>
<reference evidence="2" key="2">
    <citation type="submission" date="2022-01" db="EMBL/GenBank/DDBJ databases">
        <authorList>
            <person name="Yamashiro T."/>
            <person name="Shiraishi A."/>
            <person name="Satake H."/>
            <person name="Nakayama K."/>
        </authorList>
    </citation>
    <scope>NUCLEOTIDE SEQUENCE</scope>
</reference>
<feature type="compositionally biased region" description="Polar residues" evidence="1">
    <location>
        <begin position="66"/>
        <end position="75"/>
    </location>
</feature>
<dbReference type="SUPFAM" id="SSF56672">
    <property type="entry name" value="DNA/RNA polymerases"/>
    <property type="match status" value="1"/>
</dbReference>
<evidence type="ECO:0000313" key="2">
    <source>
        <dbReference type="EMBL" id="GJT35112.1"/>
    </source>
</evidence>
<dbReference type="Proteomes" id="UP001151760">
    <property type="component" value="Unassembled WGS sequence"/>
</dbReference>
<keyword evidence="2" id="KW-0548">Nucleotidyltransferase</keyword>
<feature type="compositionally biased region" description="Polar residues" evidence="1">
    <location>
        <begin position="1"/>
        <end position="24"/>
    </location>
</feature>
<evidence type="ECO:0000313" key="3">
    <source>
        <dbReference type="Proteomes" id="UP001151760"/>
    </source>
</evidence>
<dbReference type="InterPro" id="IPR043502">
    <property type="entry name" value="DNA/RNA_pol_sf"/>
</dbReference>
<dbReference type="CDD" id="cd00303">
    <property type="entry name" value="retropepsin_like"/>
    <property type="match status" value="1"/>
</dbReference>
<gene>
    <name evidence="2" type="ORF">Tco_0925531</name>
</gene>
<feature type="region of interest" description="Disordered" evidence="1">
    <location>
        <begin position="94"/>
        <end position="121"/>
    </location>
</feature>
<dbReference type="SUPFAM" id="SSF50630">
    <property type="entry name" value="Acid proteases"/>
    <property type="match status" value="1"/>
</dbReference>
<dbReference type="EMBL" id="BQNB010015022">
    <property type="protein sequence ID" value="GJT35112.1"/>
    <property type="molecule type" value="Genomic_DNA"/>
</dbReference>
<dbReference type="Gene3D" id="3.10.10.10">
    <property type="entry name" value="HIV Type 1 Reverse Transcriptase, subunit A, domain 1"/>
    <property type="match status" value="1"/>
</dbReference>
<proteinExistence type="predicted"/>
<evidence type="ECO:0000256" key="1">
    <source>
        <dbReference type="SAM" id="MobiDB-lite"/>
    </source>
</evidence>
<dbReference type="Gene3D" id="2.40.70.10">
    <property type="entry name" value="Acid Proteases"/>
    <property type="match status" value="1"/>
</dbReference>
<dbReference type="InterPro" id="IPR043128">
    <property type="entry name" value="Rev_trsase/Diguanyl_cyclase"/>
</dbReference>
<keyword evidence="2" id="KW-0695">RNA-directed DNA polymerase</keyword>
<accession>A0ABQ5D823</accession>
<dbReference type="GO" id="GO:0003964">
    <property type="term" value="F:RNA-directed DNA polymerase activity"/>
    <property type="evidence" value="ECO:0007669"/>
    <property type="project" value="UniProtKB-KW"/>
</dbReference>
<reference evidence="2" key="1">
    <citation type="journal article" date="2022" name="Int. J. Mol. Sci.">
        <title>Draft Genome of Tanacetum Coccineum: Genomic Comparison of Closely Related Tanacetum-Family Plants.</title>
        <authorList>
            <person name="Yamashiro T."/>
            <person name="Shiraishi A."/>
            <person name="Nakayama K."/>
            <person name="Satake H."/>
        </authorList>
    </citation>
    <scope>NUCLEOTIDE SEQUENCE</scope>
</reference>